<gene>
    <name evidence="1" type="ORF">SAMN04487907_1226</name>
</gene>
<organism evidence="1 2">
    <name type="scientific">Zunongwangia mangrovi</name>
    <dbReference type="NCBI Taxonomy" id="1334022"/>
    <lineage>
        <taxon>Bacteria</taxon>
        <taxon>Pseudomonadati</taxon>
        <taxon>Bacteroidota</taxon>
        <taxon>Flavobacteriia</taxon>
        <taxon>Flavobacteriales</taxon>
        <taxon>Flavobacteriaceae</taxon>
        <taxon>Zunongwangia</taxon>
    </lineage>
</organism>
<dbReference type="AlphaFoldDB" id="A0A1I1NMI4"/>
<dbReference type="STRING" id="1334022.SAMN04487907_1226"/>
<reference evidence="2" key="1">
    <citation type="submission" date="2016-10" db="EMBL/GenBank/DDBJ databases">
        <authorList>
            <person name="Varghese N."/>
            <person name="Submissions S."/>
        </authorList>
    </citation>
    <scope>NUCLEOTIDE SEQUENCE [LARGE SCALE GENOMIC DNA]</scope>
    <source>
        <strain evidence="2">DSM 24499</strain>
    </source>
</reference>
<evidence type="ECO:0000313" key="2">
    <source>
        <dbReference type="Proteomes" id="UP000199438"/>
    </source>
</evidence>
<dbReference type="EMBL" id="FOKV01000022">
    <property type="protein sequence ID" value="SFC94950.1"/>
    <property type="molecule type" value="Genomic_DNA"/>
</dbReference>
<sequence length="290" mass="34648">MKNILLLFLIIGINEIYAQNKVQKIIEFNSLVDTVDNKTVKTFEYDQNGNLVKENYINFMPLNSKYRNTGTWIYEYNKGQIQKSYKINRPERDTILIEYKYRGNKKKITTKELVTRSKLKDSVVDKYGIDGKNGCIIAPEDLEFYKIWVERENKAIIRKKGKIIKERVYFNQNTNPYDLIYEYDSNGQLSKLIQINRKTKKVNWTENYIYDKKSTVREREYFIEYWNKIPPKELEIKYYNENGKITRIELSNSKDYVDGVIEITYESGLISKKTLIDKNGNSIREHKYVY</sequence>
<dbReference type="OrthoDB" id="1432909at2"/>
<accession>A0A1I1NMI4</accession>
<protein>
    <submittedName>
        <fullName evidence="1">Uncharacterized protein</fullName>
    </submittedName>
</protein>
<evidence type="ECO:0000313" key="1">
    <source>
        <dbReference type="EMBL" id="SFC94950.1"/>
    </source>
</evidence>
<proteinExistence type="predicted"/>
<keyword evidence="2" id="KW-1185">Reference proteome</keyword>
<dbReference type="RefSeq" id="WP_092545169.1">
    <property type="nucleotide sequence ID" value="NZ_FOKV01000022.1"/>
</dbReference>
<name>A0A1I1NMI4_9FLAO</name>
<dbReference type="Proteomes" id="UP000199438">
    <property type="component" value="Unassembled WGS sequence"/>
</dbReference>